<gene>
    <name evidence="1" type="ORF">HA333_04485</name>
</gene>
<dbReference type="RefSeq" id="WP_128621385.1">
    <property type="nucleotide sequence ID" value="NZ_DAIOPL010000024.1"/>
</dbReference>
<reference evidence="1" key="1">
    <citation type="journal article" date="2020" name="bioRxiv">
        <title>A rank-normalized archaeal taxonomy based on genome phylogeny resolves widespread incomplete and uneven classifications.</title>
        <authorList>
            <person name="Rinke C."/>
            <person name="Chuvochina M."/>
            <person name="Mussig A.J."/>
            <person name="Chaumeil P.-A."/>
            <person name="Waite D.W."/>
            <person name="Whitman W.B."/>
            <person name="Parks D.H."/>
            <person name="Hugenholtz P."/>
        </authorList>
    </citation>
    <scope>NUCLEOTIDE SEQUENCE</scope>
    <source>
        <strain evidence="1">UBA8839</strain>
    </source>
</reference>
<protein>
    <submittedName>
        <fullName evidence="1">Uncharacterized protein</fullName>
    </submittedName>
</protein>
<dbReference type="AlphaFoldDB" id="A0A832T2Z3"/>
<evidence type="ECO:0000313" key="1">
    <source>
        <dbReference type="EMBL" id="HII46714.1"/>
    </source>
</evidence>
<sequence length="85" mass="9434">MFREIAKARGLALVAEPDPKKATAYVAALRLIGAVHLIQKEHLYTYLASAGLVQVGKEVDVAPYTISLWREPQKIKLSPGDTWME</sequence>
<evidence type="ECO:0000313" key="2">
    <source>
        <dbReference type="Proteomes" id="UP000651120"/>
    </source>
</evidence>
<organism evidence="1 2">
    <name type="scientific">Pyrobaculum aerophilum</name>
    <dbReference type="NCBI Taxonomy" id="13773"/>
    <lineage>
        <taxon>Archaea</taxon>
        <taxon>Thermoproteota</taxon>
        <taxon>Thermoprotei</taxon>
        <taxon>Thermoproteales</taxon>
        <taxon>Thermoproteaceae</taxon>
        <taxon>Pyrobaculum</taxon>
    </lineage>
</organism>
<dbReference type="GeneID" id="38937827"/>
<name>A0A832T2Z3_9CREN</name>
<dbReference type="EMBL" id="DUJP01000018">
    <property type="protein sequence ID" value="HII46714.1"/>
    <property type="molecule type" value="Genomic_DNA"/>
</dbReference>
<proteinExistence type="predicted"/>
<dbReference type="Proteomes" id="UP000651120">
    <property type="component" value="Unassembled WGS sequence"/>
</dbReference>
<accession>A0A832T2Z3</accession>
<comment type="caution">
    <text evidence="1">The sequence shown here is derived from an EMBL/GenBank/DDBJ whole genome shotgun (WGS) entry which is preliminary data.</text>
</comment>